<accession>A0A1Y6CU50</accession>
<gene>
    <name evidence="1" type="ORF">SAMN06296036_13120</name>
</gene>
<reference evidence="2" key="1">
    <citation type="submission" date="2017-04" db="EMBL/GenBank/DDBJ databases">
        <authorList>
            <person name="Varghese N."/>
            <person name="Submissions S."/>
        </authorList>
    </citation>
    <scope>NUCLEOTIDE SEQUENCE [LARGE SCALE GENOMIC DNA]</scope>
    <source>
        <strain evidence="2">RKEM611</strain>
    </source>
</reference>
<dbReference type="EMBL" id="FWZT01000031">
    <property type="protein sequence ID" value="SMF77276.1"/>
    <property type="molecule type" value="Genomic_DNA"/>
</dbReference>
<protein>
    <submittedName>
        <fullName evidence="1">Uncharacterized protein</fullName>
    </submittedName>
</protein>
<dbReference type="RefSeq" id="WP_132325171.1">
    <property type="nucleotide sequence ID" value="NZ_FWZT01000031.1"/>
</dbReference>
<sequence length="203" mass="22424">MKVIQGILVLWACLFGSQWGLGQDARSEAIALSQNVKWRLLDLQDRSEKLASETNTPSVSDILEQAADIAQNLRYDVNSKIIEPLEQGFALRQARRGLIVLSRDLESLKGKIGELKRGPEKVSQDLAAVVVAFEQLSDYLDEQCGGDKPSPDPGVEKWACVVADPFGNRYRATGEREGQAGNRAFDLCLEVAQRCSLLYCEVV</sequence>
<keyword evidence="2" id="KW-1185">Reference proteome</keyword>
<evidence type="ECO:0000313" key="2">
    <source>
        <dbReference type="Proteomes" id="UP000192907"/>
    </source>
</evidence>
<dbReference type="AlphaFoldDB" id="A0A1Y6CU50"/>
<name>A0A1Y6CU50_9BACT</name>
<evidence type="ECO:0000313" key="1">
    <source>
        <dbReference type="EMBL" id="SMF77276.1"/>
    </source>
</evidence>
<organism evidence="1 2">
    <name type="scientific">Pseudobacteriovorax antillogorgiicola</name>
    <dbReference type="NCBI Taxonomy" id="1513793"/>
    <lineage>
        <taxon>Bacteria</taxon>
        <taxon>Pseudomonadati</taxon>
        <taxon>Bdellovibrionota</taxon>
        <taxon>Oligoflexia</taxon>
        <taxon>Oligoflexales</taxon>
        <taxon>Pseudobacteriovoracaceae</taxon>
        <taxon>Pseudobacteriovorax</taxon>
    </lineage>
</organism>
<dbReference type="Proteomes" id="UP000192907">
    <property type="component" value="Unassembled WGS sequence"/>
</dbReference>
<proteinExistence type="predicted"/>